<proteinExistence type="predicted"/>
<organism evidence="1 2">
    <name type="scientific">Shimia litoralis</name>
    <dbReference type="NCBI Taxonomy" id="420403"/>
    <lineage>
        <taxon>Bacteria</taxon>
        <taxon>Pseudomonadati</taxon>
        <taxon>Pseudomonadota</taxon>
        <taxon>Alphaproteobacteria</taxon>
        <taxon>Rhodobacterales</taxon>
        <taxon>Roseobacteraceae</taxon>
    </lineage>
</organism>
<reference evidence="1 2" key="1">
    <citation type="submission" date="2019-04" db="EMBL/GenBank/DDBJ databases">
        <title>Genome sequence of Pelagicola litoralis CL-ES2.</title>
        <authorList>
            <person name="Cao J."/>
        </authorList>
    </citation>
    <scope>NUCLEOTIDE SEQUENCE [LARGE SCALE GENOMIC DNA]</scope>
    <source>
        <strain evidence="1 2">CL-ES2</strain>
    </source>
</reference>
<name>A0A4U7N5L2_9RHOB</name>
<dbReference type="RefSeq" id="WP_138015919.1">
    <property type="nucleotide sequence ID" value="NZ_SULI01000007.1"/>
</dbReference>
<evidence type="ECO:0000313" key="2">
    <source>
        <dbReference type="Proteomes" id="UP000306575"/>
    </source>
</evidence>
<dbReference type="Proteomes" id="UP000306575">
    <property type="component" value="Unassembled WGS sequence"/>
</dbReference>
<dbReference type="AlphaFoldDB" id="A0A4U7N5L2"/>
<gene>
    <name evidence="1" type="ORF">FAP39_08215</name>
</gene>
<keyword evidence="2" id="KW-1185">Reference proteome</keyword>
<dbReference type="EMBL" id="SULI01000007">
    <property type="protein sequence ID" value="TKZ21090.1"/>
    <property type="molecule type" value="Genomic_DNA"/>
</dbReference>
<protein>
    <submittedName>
        <fullName evidence="1">Uncharacterized protein</fullName>
    </submittedName>
</protein>
<dbReference type="PROSITE" id="PS51257">
    <property type="entry name" value="PROKAR_LIPOPROTEIN"/>
    <property type="match status" value="1"/>
</dbReference>
<evidence type="ECO:0000313" key="1">
    <source>
        <dbReference type="EMBL" id="TKZ21090.1"/>
    </source>
</evidence>
<sequence>MRGLVVICALGLIGCNTPSMHFSGIDPVRVRVLESTFDLRRRDAQVQIIRVSREYAPRLSQQLGRRAEIAVERQYGCPVSRIRGDASMMVAYLKCGKPDDLARIGNGP</sequence>
<comment type="caution">
    <text evidence="1">The sequence shown here is derived from an EMBL/GenBank/DDBJ whole genome shotgun (WGS) entry which is preliminary data.</text>
</comment>
<accession>A0A4U7N5L2</accession>
<dbReference type="OrthoDB" id="7864349at2"/>